<dbReference type="PANTHER" id="PTHR21581:SF6">
    <property type="entry name" value="TRAFFICKING PROTEIN PARTICLE COMPLEX SUBUNIT 12"/>
    <property type="match status" value="1"/>
</dbReference>
<feature type="binding site" evidence="8">
    <location>
        <position position="214"/>
    </location>
    <ligand>
        <name>substrate</name>
    </ligand>
</feature>
<sequence>MTSLVFGGGLTVPLGAAHAQYVGHVSSFVMDANSGAVLSQSDPDLQRYPASLTKVMTLYLAFKALRAGQITLDTPVPVSIHASTMAPSKLGLVPGTSFNVQQAIFGLVTKSANDAACALGELLGGGDEVRFANMMTQQARALGMSNTTFRNASGLPDPEQVTTARDLGTLTQHMVQEFPEYYHYFSTPMFYFHGRMIPNHNPMLKTYAGADGLKTGYTDLAGHNLITSAMRSNVRLIAVVMGTRSNMQRNNAMTAMLNKAFADEGVAPVAPLSPPVVLARNTRSFRHAHRFAMPSSQLLASQSMEVAEAPTGPRRYAPIHRVHRHVVTTASVRMASIRRVGGAHKRPLHRKG</sequence>
<evidence type="ECO:0000256" key="5">
    <source>
        <dbReference type="ARBA" id="ARBA00022984"/>
    </source>
</evidence>
<feature type="active site" description="Proton acceptor" evidence="7">
    <location>
        <position position="54"/>
    </location>
</feature>
<dbReference type="Pfam" id="PF00768">
    <property type="entry name" value="Peptidase_S11"/>
    <property type="match status" value="1"/>
</dbReference>
<feature type="active site" evidence="7">
    <location>
        <position position="111"/>
    </location>
</feature>
<evidence type="ECO:0000256" key="3">
    <source>
        <dbReference type="ARBA" id="ARBA00022801"/>
    </source>
</evidence>
<keyword evidence="3" id="KW-0378">Hydrolase</keyword>
<dbReference type="STRING" id="153496.A0U89_02655"/>
<keyword evidence="12" id="KW-1185">Reference proteome</keyword>
<evidence type="ECO:0000256" key="8">
    <source>
        <dbReference type="PIRSR" id="PIRSR618044-2"/>
    </source>
</evidence>
<dbReference type="GO" id="GO:0009252">
    <property type="term" value="P:peptidoglycan biosynthetic process"/>
    <property type="evidence" value="ECO:0007669"/>
    <property type="project" value="UniProtKB-KW"/>
</dbReference>
<dbReference type="GO" id="GO:0071555">
    <property type="term" value="P:cell wall organization"/>
    <property type="evidence" value="ECO:0007669"/>
    <property type="project" value="UniProtKB-KW"/>
</dbReference>
<dbReference type="InterPro" id="IPR018044">
    <property type="entry name" value="Peptidase_S11"/>
</dbReference>
<dbReference type="GO" id="GO:0008360">
    <property type="term" value="P:regulation of cell shape"/>
    <property type="evidence" value="ECO:0007669"/>
    <property type="project" value="UniProtKB-KW"/>
</dbReference>
<evidence type="ECO:0000313" key="11">
    <source>
        <dbReference type="EMBL" id="AOX18069.1"/>
    </source>
</evidence>
<dbReference type="GO" id="GO:0009002">
    <property type="term" value="F:serine-type D-Ala-D-Ala carboxypeptidase activity"/>
    <property type="evidence" value="ECO:0007669"/>
    <property type="project" value="InterPro"/>
</dbReference>
<feature type="active site" description="Acyl-ester intermediate" evidence="7">
    <location>
        <position position="51"/>
    </location>
</feature>
<dbReference type="InterPro" id="IPR001967">
    <property type="entry name" value="Peptidase_S11_N"/>
</dbReference>
<evidence type="ECO:0000256" key="2">
    <source>
        <dbReference type="ARBA" id="ARBA00022729"/>
    </source>
</evidence>
<evidence type="ECO:0000256" key="7">
    <source>
        <dbReference type="PIRSR" id="PIRSR618044-1"/>
    </source>
</evidence>
<dbReference type="PANTHER" id="PTHR21581">
    <property type="entry name" value="D-ALANYL-D-ALANINE CARBOXYPEPTIDASE"/>
    <property type="match status" value="1"/>
</dbReference>
<keyword evidence="5" id="KW-0573">Peptidoglycan synthesis</keyword>
<evidence type="ECO:0000313" key="12">
    <source>
        <dbReference type="Proteomes" id="UP000179145"/>
    </source>
</evidence>
<dbReference type="KEGG" id="kba:A0U89_02655"/>
<dbReference type="Gene3D" id="3.40.710.10">
    <property type="entry name" value="DD-peptidase/beta-lactamase superfamily"/>
    <property type="match status" value="1"/>
</dbReference>
<proteinExistence type="inferred from homology"/>
<organism evidence="11 12">
    <name type="scientific">Kozakia baliensis</name>
    <dbReference type="NCBI Taxonomy" id="153496"/>
    <lineage>
        <taxon>Bacteria</taxon>
        <taxon>Pseudomonadati</taxon>
        <taxon>Pseudomonadota</taxon>
        <taxon>Alphaproteobacteria</taxon>
        <taxon>Acetobacterales</taxon>
        <taxon>Acetobacteraceae</taxon>
        <taxon>Kozakia</taxon>
    </lineage>
</organism>
<reference evidence="11 12" key="1">
    <citation type="journal article" date="2016" name="Microb. Cell Fact.">
        <title>Dissection of exopolysaccharide biosynthesis in Kozakia baliensis.</title>
        <authorList>
            <person name="Brandt J.U."/>
            <person name="Jakob F."/>
            <person name="Behr J."/>
            <person name="Geissler A.J."/>
            <person name="Vogel R.F."/>
        </authorList>
    </citation>
    <scope>NUCLEOTIDE SEQUENCE [LARGE SCALE GENOMIC DNA]</scope>
    <source>
        <strain evidence="11 12">DSM 14400</strain>
    </source>
</reference>
<keyword evidence="11" id="KW-0121">Carboxypeptidase</keyword>
<dbReference type="GO" id="GO:0006508">
    <property type="term" value="P:proteolysis"/>
    <property type="evidence" value="ECO:0007669"/>
    <property type="project" value="InterPro"/>
</dbReference>
<keyword evidence="4" id="KW-0133">Cell shape</keyword>
<name>A0A1D8UWR3_9PROT</name>
<dbReference type="SUPFAM" id="SSF56601">
    <property type="entry name" value="beta-lactamase/transpeptidase-like"/>
    <property type="match status" value="1"/>
</dbReference>
<dbReference type="PRINTS" id="PR00725">
    <property type="entry name" value="DADACBPTASE1"/>
</dbReference>
<dbReference type="AlphaFoldDB" id="A0A1D8UWR3"/>
<evidence type="ECO:0000256" key="6">
    <source>
        <dbReference type="ARBA" id="ARBA00023316"/>
    </source>
</evidence>
<feature type="domain" description="Peptidase S11 D-alanyl-D-alanine carboxypeptidase A N-terminal" evidence="10">
    <location>
        <begin position="26"/>
        <end position="244"/>
    </location>
</feature>
<dbReference type="InterPro" id="IPR012338">
    <property type="entry name" value="Beta-lactam/transpept-like"/>
</dbReference>
<keyword evidence="2" id="KW-0732">Signal</keyword>
<keyword evidence="11" id="KW-0645">Protease</keyword>
<accession>A0A1D8UWR3</accession>
<evidence type="ECO:0000256" key="9">
    <source>
        <dbReference type="RuleBase" id="RU004016"/>
    </source>
</evidence>
<evidence type="ECO:0000259" key="10">
    <source>
        <dbReference type="Pfam" id="PF00768"/>
    </source>
</evidence>
<dbReference type="eggNOG" id="COG1686">
    <property type="taxonomic scope" value="Bacteria"/>
</dbReference>
<dbReference type="Proteomes" id="UP000179145">
    <property type="component" value="Chromosome"/>
</dbReference>
<evidence type="ECO:0000256" key="1">
    <source>
        <dbReference type="ARBA" id="ARBA00007164"/>
    </source>
</evidence>
<keyword evidence="6" id="KW-0961">Cell wall biogenesis/degradation</keyword>
<evidence type="ECO:0000256" key="4">
    <source>
        <dbReference type="ARBA" id="ARBA00022960"/>
    </source>
</evidence>
<dbReference type="EMBL" id="CP014674">
    <property type="protein sequence ID" value="AOX18069.1"/>
    <property type="molecule type" value="Genomic_DNA"/>
</dbReference>
<protein>
    <submittedName>
        <fullName evidence="11">D-alanyl-D-alanine carboxypeptidase</fullName>
    </submittedName>
</protein>
<comment type="similarity">
    <text evidence="1 9">Belongs to the peptidase S11 family.</text>
</comment>
<gene>
    <name evidence="11" type="ORF">A0U89_02655</name>
</gene>